<dbReference type="PANTHER" id="PTHR43792:SF1">
    <property type="entry name" value="N-ACETYLTRANSFERASE DOMAIN-CONTAINING PROTEIN"/>
    <property type="match status" value="1"/>
</dbReference>
<dbReference type="Proteomes" id="UP000717995">
    <property type="component" value="Unassembled WGS sequence"/>
</dbReference>
<sequence length="187" mass="21377">MNELIELESPRLYLRRWRAQDLPALAALNADPEVMRYFPTCLSREQSDALAARLDSHFTEHGFTFWALERKDDGSLIGFTGLARVDFAAPFTPAVEIGWRLARAHWAQGFAREAARAALACAFDRLQLDEVVSFTTLGNRPSRRVMESIGMQRELAGDFEHPNLPPGHPLRRHVLYRLRRADWHLAL</sequence>
<evidence type="ECO:0000313" key="3">
    <source>
        <dbReference type="Proteomes" id="UP000717995"/>
    </source>
</evidence>
<organism evidence="2 3">
    <name type="scientific">Zestomonas insulae</name>
    <dbReference type="NCBI Taxonomy" id="2809017"/>
    <lineage>
        <taxon>Bacteria</taxon>
        <taxon>Pseudomonadati</taxon>
        <taxon>Pseudomonadota</taxon>
        <taxon>Gammaproteobacteria</taxon>
        <taxon>Pseudomonadales</taxon>
        <taxon>Pseudomonadaceae</taxon>
        <taxon>Zestomonas</taxon>
    </lineage>
</organism>
<accession>A0ABS2IED2</accession>
<dbReference type="RefSeq" id="WP_205348637.1">
    <property type="nucleotide sequence ID" value="NZ_JAFEUP010000003.1"/>
</dbReference>
<evidence type="ECO:0000259" key="1">
    <source>
        <dbReference type="PROSITE" id="PS51186"/>
    </source>
</evidence>
<dbReference type="SUPFAM" id="SSF55729">
    <property type="entry name" value="Acyl-CoA N-acyltransferases (Nat)"/>
    <property type="match status" value="1"/>
</dbReference>
<dbReference type="InterPro" id="IPR051531">
    <property type="entry name" value="N-acetyltransferase"/>
</dbReference>
<dbReference type="Pfam" id="PF13302">
    <property type="entry name" value="Acetyltransf_3"/>
    <property type="match status" value="1"/>
</dbReference>
<comment type="caution">
    <text evidence="2">The sequence shown here is derived from an EMBL/GenBank/DDBJ whole genome shotgun (WGS) entry which is preliminary data.</text>
</comment>
<dbReference type="PROSITE" id="PS51186">
    <property type="entry name" value="GNAT"/>
    <property type="match status" value="1"/>
</dbReference>
<dbReference type="InterPro" id="IPR016181">
    <property type="entry name" value="Acyl_CoA_acyltransferase"/>
</dbReference>
<dbReference type="Gene3D" id="3.40.630.30">
    <property type="match status" value="1"/>
</dbReference>
<dbReference type="EMBL" id="JAFEUP010000003">
    <property type="protein sequence ID" value="MBM7061456.1"/>
    <property type="molecule type" value="Genomic_DNA"/>
</dbReference>
<dbReference type="PANTHER" id="PTHR43792">
    <property type="entry name" value="GNAT FAMILY, PUTATIVE (AFU_ORTHOLOGUE AFUA_3G00765)-RELATED-RELATED"/>
    <property type="match status" value="1"/>
</dbReference>
<name>A0ABS2IED2_9GAMM</name>
<proteinExistence type="predicted"/>
<protein>
    <submittedName>
        <fullName evidence="2">GNAT family N-acetyltransferase</fullName>
    </submittedName>
</protein>
<feature type="domain" description="N-acetyltransferase" evidence="1">
    <location>
        <begin position="12"/>
        <end position="171"/>
    </location>
</feature>
<gene>
    <name evidence="2" type="ORF">JQX08_12145</name>
</gene>
<evidence type="ECO:0000313" key="2">
    <source>
        <dbReference type="EMBL" id="MBM7061456.1"/>
    </source>
</evidence>
<dbReference type="InterPro" id="IPR000182">
    <property type="entry name" value="GNAT_dom"/>
</dbReference>
<keyword evidence="3" id="KW-1185">Reference proteome</keyword>
<reference evidence="2 3" key="1">
    <citation type="submission" date="2021-02" db="EMBL/GenBank/DDBJ databases">
        <authorList>
            <person name="Lee D.-H."/>
        </authorList>
    </citation>
    <scope>NUCLEOTIDE SEQUENCE [LARGE SCALE GENOMIC DNA]</scope>
    <source>
        <strain evidence="2 3">UL073</strain>
    </source>
</reference>